<accession>A0A383CT82</accession>
<organism evidence="1">
    <name type="scientific">marine metagenome</name>
    <dbReference type="NCBI Taxonomy" id="408172"/>
    <lineage>
        <taxon>unclassified sequences</taxon>
        <taxon>metagenomes</taxon>
        <taxon>ecological metagenomes</taxon>
    </lineage>
</organism>
<reference evidence="1" key="1">
    <citation type="submission" date="2018-05" db="EMBL/GenBank/DDBJ databases">
        <authorList>
            <person name="Lanie J.A."/>
            <person name="Ng W.-L."/>
            <person name="Kazmierczak K.M."/>
            <person name="Andrzejewski T.M."/>
            <person name="Davidsen T.M."/>
            <person name="Wayne K.J."/>
            <person name="Tettelin H."/>
            <person name="Glass J.I."/>
            <person name="Rusch D."/>
            <person name="Podicherti R."/>
            <person name="Tsui H.-C.T."/>
            <person name="Winkler M.E."/>
        </authorList>
    </citation>
    <scope>NUCLEOTIDE SEQUENCE</scope>
</reference>
<proteinExistence type="predicted"/>
<dbReference type="EMBL" id="UINC01211589">
    <property type="protein sequence ID" value="SVE35546.1"/>
    <property type="molecule type" value="Genomic_DNA"/>
</dbReference>
<dbReference type="AlphaFoldDB" id="A0A383CT82"/>
<sequence length="70" mass="8215">MSKEKRRVGRPRLHEDSAMRHHIAFRDDIMERLIAATEKHSAVLGFKINRQQFMEVMLAHWENTRGDTGA</sequence>
<evidence type="ECO:0000313" key="1">
    <source>
        <dbReference type="EMBL" id="SVE35546.1"/>
    </source>
</evidence>
<protein>
    <submittedName>
        <fullName evidence="1">Uncharacterized protein</fullName>
    </submittedName>
</protein>
<gene>
    <name evidence="1" type="ORF">METZ01_LOCUS488400</name>
</gene>
<name>A0A383CT82_9ZZZZ</name>